<proteinExistence type="inferred from homology"/>
<protein>
    <recommendedName>
        <fullName evidence="9">GlsB/YeaQ/YmgE family stress response membrane protein</fullName>
    </recommendedName>
</protein>
<keyword evidence="5 7" id="KW-1133">Transmembrane helix</keyword>
<evidence type="ECO:0000256" key="3">
    <source>
        <dbReference type="ARBA" id="ARBA00022475"/>
    </source>
</evidence>
<sequence>MGIIGWILLGLIAGAIAKAIHRGAEPGGVLGTLTVGVLGALLGGAIASALGIGSISSFFSLGTWLIAVAGALLLLTLFNAIAGGGRRASGDAA</sequence>
<dbReference type="EMBL" id="CADCVP010000122">
    <property type="protein sequence ID" value="CAA9486191.1"/>
    <property type="molecule type" value="Genomic_DNA"/>
</dbReference>
<evidence type="ECO:0000313" key="8">
    <source>
        <dbReference type="EMBL" id="CAA9486191.1"/>
    </source>
</evidence>
<evidence type="ECO:0000256" key="1">
    <source>
        <dbReference type="ARBA" id="ARBA00004651"/>
    </source>
</evidence>
<evidence type="ECO:0008006" key="9">
    <source>
        <dbReference type="Google" id="ProtNLM"/>
    </source>
</evidence>
<keyword evidence="4 7" id="KW-0812">Transmembrane</keyword>
<evidence type="ECO:0000256" key="6">
    <source>
        <dbReference type="ARBA" id="ARBA00023136"/>
    </source>
</evidence>
<dbReference type="InterPro" id="IPR007341">
    <property type="entry name" value="Transgly_assoc"/>
</dbReference>
<dbReference type="GO" id="GO:0005886">
    <property type="term" value="C:plasma membrane"/>
    <property type="evidence" value="ECO:0007669"/>
    <property type="project" value="UniProtKB-SubCell"/>
</dbReference>
<dbReference type="PANTHER" id="PTHR33884:SF3">
    <property type="entry name" value="UPF0410 PROTEIN YMGE"/>
    <property type="match status" value="1"/>
</dbReference>
<dbReference type="AlphaFoldDB" id="A0A6J4S4K3"/>
<comment type="subcellular location">
    <subcellularLocation>
        <location evidence="1">Cell membrane</location>
        <topology evidence="1">Multi-pass membrane protein</topology>
    </subcellularLocation>
</comment>
<name>A0A6J4S4K3_9ACTN</name>
<keyword evidence="6 7" id="KW-0472">Membrane</keyword>
<accession>A0A6J4S4K3</accession>
<feature type="transmembrane region" description="Helical" evidence="7">
    <location>
        <begin position="64"/>
        <end position="82"/>
    </location>
</feature>
<gene>
    <name evidence="8" type="ORF">AVDCRST_MAG69-1077</name>
</gene>
<dbReference type="Pfam" id="PF04226">
    <property type="entry name" value="Transgly_assoc"/>
    <property type="match status" value="1"/>
</dbReference>
<evidence type="ECO:0000256" key="5">
    <source>
        <dbReference type="ARBA" id="ARBA00022989"/>
    </source>
</evidence>
<reference evidence="8" key="1">
    <citation type="submission" date="2020-02" db="EMBL/GenBank/DDBJ databases">
        <authorList>
            <person name="Meier V. D."/>
        </authorList>
    </citation>
    <scope>NUCLEOTIDE SEQUENCE</scope>
    <source>
        <strain evidence="8">AVDCRST_MAG69</strain>
    </source>
</reference>
<organism evidence="8">
    <name type="scientific">uncultured Solirubrobacteraceae bacterium</name>
    <dbReference type="NCBI Taxonomy" id="1162706"/>
    <lineage>
        <taxon>Bacteria</taxon>
        <taxon>Bacillati</taxon>
        <taxon>Actinomycetota</taxon>
        <taxon>Thermoleophilia</taxon>
        <taxon>Solirubrobacterales</taxon>
        <taxon>Solirubrobacteraceae</taxon>
        <taxon>environmental samples</taxon>
    </lineage>
</organism>
<evidence type="ECO:0000256" key="7">
    <source>
        <dbReference type="SAM" id="Phobius"/>
    </source>
</evidence>
<evidence type="ECO:0000256" key="4">
    <source>
        <dbReference type="ARBA" id="ARBA00022692"/>
    </source>
</evidence>
<keyword evidence="3" id="KW-1003">Cell membrane</keyword>
<dbReference type="PANTHER" id="PTHR33884">
    <property type="entry name" value="UPF0410 PROTEIN YMGE"/>
    <property type="match status" value="1"/>
</dbReference>
<feature type="transmembrane region" description="Helical" evidence="7">
    <location>
        <begin position="29"/>
        <end position="52"/>
    </location>
</feature>
<evidence type="ECO:0000256" key="2">
    <source>
        <dbReference type="ARBA" id="ARBA00011006"/>
    </source>
</evidence>
<comment type="similarity">
    <text evidence="2">Belongs to the UPF0410 family.</text>
</comment>